<keyword evidence="6 10" id="KW-0812">Transmembrane</keyword>
<gene>
    <name evidence="11" type="ORF">FD09_GL000081</name>
</gene>
<dbReference type="PANTHER" id="PTHR32502">
    <property type="entry name" value="N-ACETYLGALACTOSAMINE PERMEASE II COMPONENT-RELATED"/>
    <property type="match status" value="1"/>
</dbReference>
<feature type="transmembrane region" description="Helical" evidence="10">
    <location>
        <begin position="206"/>
        <end position="239"/>
    </location>
</feature>
<evidence type="ECO:0000256" key="10">
    <source>
        <dbReference type="SAM" id="Phobius"/>
    </source>
</evidence>
<dbReference type="InterPro" id="IPR004700">
    <property type="entry name" value="PTS_IIC_man"/>
</dbReference>
<keyword evidence="7 10" id="KW-1133">Transmembrane helix</keyword>
<dbReference type="STRING" id="1423792.FD09_GL000081"/>
<comment type="caution">
    <text evidence="11">The sequence shown here is derived from an EMBL/GenBank/DDBJ whole genome shotgun (WGS) entry which is preliminary data.</text>
</comment>
<evidence type="ECO:0000256" key="3">
    <source>
        <dbReference type="ARBA" id="ARBA00022475"/>
    </source>
</evidence>
<evidence type="ECO:0000256" key="4">
    <source>
        <dbReference type="ARBA" id="ARBA00022597"/>
    </source>
</evidence>
<evidence type="ECO:0000256" key="2">
    <source>
        <dbReference type="ARBA" id="ARBA00022448"/>
    </source>
</evidence>
<evidence type="ECO:0000256" key="1">
    <source>
        <dbReference type="ARBA" id="ARBA00004651"/>
    </source>
</evidence>
<evidence type="ECO:0000256" key="8">
    <source>
        <dbReference type="ARBA" id="ARBA00023136"/>
    </source>
</evidence>
<feature type="transmembrane region" description="Helical" evidence="10">
    <location>
        <begin position="46"/>
        <end position="66"/>
    </location>
</feature>
<keyword evidence="12" id="KW-1185">Reference proteome</keyword>
<feature type="transmembrane region" description="Helical" evidence="10">
    <location>
        <begin position="71"/>
        <end position="91"/>
    </location>
</feature>
<feature type="transmembrane region" description="Helical" evidence="10">
    <location>
        <begin position="140"/>
        <end position="159"/>
    </location>
</feature>
<dbReference type="GO" id="GO:0005886">
    <property type="term" value="C:plasma membrane"/>
    <property type="evidence" value="ECO:0007669"/>
    <property type="project" value="UniProtKB-SubCell"/>
</dbReference>
<dbReference type="PATRIC" id="fig|1423792.3.peg.83"/>
<dbReference type="InterPro" id="IPR050303">
    <property type="entry name" value="GatZ_KbaZ_carbometab"/>
</dbReference>
<keyword evidence="4" id="KW-0762">Sugar transport</keyword>
<dbReference type="Pfam" id="PF03609">
    <property type="entry name" value="EII-Sor"/>
    <property type="match status" value="1"/>
</dbReference>
<feature type="transmembrane region" description="Helical" evidence="10">
    <location>
        <begin position="97"/>
        <end position="119"/>
    </location>
</feature>
<organism evidence="11 12">
    <name type="scientific">Schleiferilactobacillus perolens DSM 12744</name>
    <dbReference type="NCBI Taxonomy" id="1423792"/>
    <lineage>
        <taxon>Bacteria</taxon>
        <taxon>Bacillati</taxon>
        <taxon>Bacillota</taxon>
        <taxon>Bacilli</taxon>
        <taxon>Lactobacillales</taxon>
        <taxon>Lactobacillaceae</taxon>
        <taxon>Schleiferilactobacillus</taxon>
    </lineage>
</organism>
<dbReference type="EMBL" id="AZEC01000001">
    <property type="protein sequence ID" value="KRL14433.1"/>
    <property type="molecule type" value="Genomic_DNA"/>
</dbReference>
<proteinExistence type="predicted"/>
<dbReference type="PROSITE" id="PS51106">
    <property type="entry name" value="PTS_EIIC_TYPE_4"/>
    <property type="match status" value="1"/>
</dbReference>
<accession>A0A0R1N2R2</accession>
<evidence type="ECO:0000256" key="9">
    <source>
        <dbReference type="SAM" id="MobiDB-lite"/>
    </source>
</evidence>
<protein>
    <submittedName>
        <fullName evidence="11">Mannose-specific PTS system component IIC</fullName>
    </submittedName>
</protein>
<keyword evidence="2" id="KW-0813">Transport</keyword>
<evidence type="ECO:0000256" key="7">
    <source>
        <dbReference type="ARBA" id="ARBA00022989"/>
    </source>
</evidence>
<dbReference type="AlphaFoldDB" id="A0A0R1N2R2"/>
<dbReference type="RefSeq" id="WP_057817136.1">
    <property type="nucleotide sequence ID" value="NZ_AZEC01000001.1"/>
</dbReference>
<feature type="region of interest" description="Disordered" evidence="9">
    <location>
        <begin position="247"/>
        <end position="267"/>
    </location>
</feature>
<evidence type="ECO:0000256" key="5">
    <source>
        <dbReference type="ARBA" id="ARBA00022683"/>
    </source>
</evidence>
<evidence type="ECO:0000313" key="11">
    <source>
        <dbReference type="EMBL" id="KRL14433.1"/>
    </source>
</evidence>
<comment type="subcellular location">
    <subcellularLocation>
        <location evidence="1">Cell membrane</location>
        <topology evidence="1">Multi-pass membrane protein</topology>
    </subcellularLocation>
</comment>
<dbReference type="GO" id="GO:0009401">
    <property type="term" value="P:phosphoenolpyruvate-dependent sugar phosphotransferase system"/>
    <property type="evidence" value="ECO:0007669"/>
    <property type="project" value="UniProtKB-KW"/>
</dbReference>
<dbReference type="Proteomes" id="UP000051330">
    <property type="component" value="Unassembled WGS sequence"/>
</dbReference>
<keyword evidence="8 10" id="KW-0472">Membrane</keyword>
<dbReference type="PANTHER" id="PTHR32502:SF8">
    <property type="entry name" value="N-ACETYLGALACTOSAMINE PERMEASE IIC COMPONENT 1"/>
    <property type="match status" value="1"/>
</dbReference>
<evidence type="ECO:0000313" key="12">
    <source>
        <dbReference type="Proteomes" id="UP000051330"/>
    </source>
</evidence>
<name>A0A0R1N2R2_9LACO</name>
<keyword evidence="5" id="KW-0598">Phosphotransferase system</keyword>
<reference evidence="11 12" key="1">
    <citation type="journal article" date="2015" name="Genome Announc.">
        <title>Expanding the biotechnology potential of lactobacilli through comparative genomics of 213 strains and associated genera.</title>
        <authorList>
            <person name="Sun Z."/>
            <person name="Harris H.M."/>
            <person name="McCann A."/>
            <person name="Guo C."/>
            <person name="Argimon S."/>
            <person name="Zhang W."/>
            <person name="Yang X."/>
            <person name="Jeffery I.B."/>
            <person name="Cooney J.C."/>
            <person name="Kagawa T.F."/>
            <person name="Liu W."/>
            <person name="Song Y."/>
            <person name="Salvetti E."/>
            <person name="Wrobel A."/>
            <person name="Rasinkangas P."/>
            <person name="Parkhill J."/>
            <person name="Rea M.C."/>
            <person name="O'Sullivan O."/>
            <person name="Ritari J."/>
            <person name="Douillard F.P."/>
            <person name="Paul Ross R."/>
            <person name="Yang R."/>
            <person name="Briner A.E."/>
            <person name="Felis G.E."/>
            <person name="de Vos W.M."/>
            <person name="Barrangou R."/>
            <person name="Klaenhammer T.R."/>
            <person name="Caufield P.W."/>
            <person name="Cui Y."/>
            <person name="Zhang H."/>
            <person name="O'Toole P.W."/>
        </authorList>
    </citation>
    <scope>NUCLEOTIDE SEQUENCE [LARGE SCALE GENOMIC DNA]</scope>
    <source>
        <strain evidence="11 12">DSM 12744</strain>
    </source>
</reference>
<feature type="transmembrane region" description="Helical" evidence="10">
    <location>
        <begin position="174"/>
        <end position="194"/>
    </location>
</feature>
<keyword evidence="3" id="KW-1003">Cell membrane</keyword>
<dbReference type="OrthoDB" id="7058816at2"/>
<evidence type="ECO:0000256" key="6">
    <source>
        <dbReference type="ARBA" id="ARBA00022692"/>
    </source>
</evidence>
<sequence>MIIKTVLIFLITLLGYSEWLLGTSFVQRPIILGPLVGLVMGDINQGIIMGATLELAMVGAVSIGAYNPPDLIAGTVLGVSLAIQSHASVAASLTLGIPVATIMLAMNTAFGQPLMLILIHRIDKNAAKADTAAMTRNMLLAGYAQNWCGIIFVPLAFYFGSSFVTTLLGNVPDFIQTGMNIAAGLLPALGFAMLGQMIMNKKVAAFFFLGFFMVAYGKISTTGVAIFAVLIALIMYIFIDKESASKTGTESNAVPNQHAEGGGFDEF</sequence>